<dbReference type="EMBL" id="JBEZAM010000041">
    <property type="protein sequence ID" value="MEU7296379.1"/>
    <property type="molecule type" value="Genomic_DNA"/>
</dbReference>
<evidence type="ECO:0000313" key="4">
    <source>
        <dbReference type="Proteomes" id="UP001551210"/>
    </source>
</evidence>
<comment type="caution">
    <text evidence="3">The sequence shown here is derived from an EMBL/GenBank/DDBJ whole genome shotgun (WGS) entry which is preliminary data.</text>
</comment>
<gene>
    <name evidence="3" type="ORF">AB0A76_24755</name>
</gene>
<protein>
    <submittedName>
        <fullName evidence="3">Replication/maintenance protein RepL</fullName>
    </submittedName>
</protein>
<sequence>MTESVRISGVRHPDYFENMADAELTKTGTKVWNILQSRQEYAGTVRLRQKDLSERLGLTESTVSRALDELKERGLVHPQGTKRGVILINPLFAAYESTAHMVNHLADPSTYIWPVTFPERTIRRRVSDPRTGTGFDPDPDGGEEASAPEEQRPNLRLAG</sequence>
<dbReference type="InterPro" id="IPR036388">
    <property type="entry name" value="WH-like_DNA-bd_sf"/>
</dbReference>
<organism evidence="3 4">
    <name type="scientific">Streptomyces exfoliatus</name>
    <name type="common">Streptomyces hydrogenans</name>
    <dbReference type="NCBI Taxonomy" id="1905"/>
    <lineage>
        <taxon>Bacteria</taxon>
        <taxon>Bacillati</taxon>
        <taxon>Actinomycetota</taxon>
        <taxon>Actinomycetes</taxon>
        <taxon>Kitasatosporales</taxon>
        <taxon>Streptomycetaceae</taxon>
        <taxon>Streptomyces</taxon>
    </lineage>
</organism>
<feature type="domain" description="HTH crp-type" evidence="2">
    <location>
        <begin position="41"/>
        <end position="90"/>
    </location>
</feature>
<dbReference type="Proteomes" id="UP001551210">
    <property type="component" value="Unassembled WGS sequence"/>
</dbReference>
<dbReference type="InterPro" id="IPR036390">
    <property type="entry name" value="WH_DNA-bd_sf"/>
</dbReference>
<accession>A0ABV3D1M5</accession>
<dbReference type="SUPFAM" id="SSF46785">
    <property type="entry name" value="Winged helix' DNA-binding domain"/>
    <property type="match status" value="1"/>
</dbReference>
<reference evidence="3 4" key="1">
    <citation type="submission" date="2024-06" db="EMBL/GenBank/DDBJ databases">
        <title>The Natural Products Discovery Center: Release of the First 8490 Sequenced Strains for Exploring Actinobacteria Biosynthetic Diversity.</title>
        <authorList>
            <person name="Kalkreuter E."/>
            <person name="Kautsar S.A."/>
            <person name="Yang D."/>
            <person name="Bader C.D."/>
            <person name="Teijaro C.N."/>
            <person name="Fluegel L."/>
            <person name="Davis C.M."/>
            <person name="Simpson J.R."/>
            <person name="Lauterbach L."/>
            <person name="Steele A.D."/>
            <person name="Gui C."/>
            <person name="Meng S."/>
            <person name="Li G."/>
            <person name="Viehrig K."/>
            <person name="Ye F."/>
            <person name="Su P."/>
            <person name="Kiefer A.F."/>
            <person name="Nichols A."/>
            <person name="Cepeda A.J."/>
            <person name="Yan W."/>
            <person name="Fan B."/>
            <person name="Jiang Y."/>
            <person name="Adhikari A."/>
            <person name="Zheng C.-J."/>
            <person name="Schuster L."/>
            <person name="Cowan T.M."/>
            <person name="Smanski M.J."/>
            <person name="Chevrette M.G."/>
            <person name="De Carvalho L.P.S."/>
            <person name="Shen B."/>
        </authorList>
    </citation>
    <scope>NUCLEOTIDE SEQUENCE [LARGE SCALE GENOMIC DNA]</scope>
    <source>
        <strain evidence="3 4">NPDC045705</strain>
    </source>
</reference>
<evidence type="ECO:0000256" key="1">
    <source>
        <dbReference type="SAM" id="MobiDB-lite"/>
    </source>
</evidence>
<evidence type="ECO:0000313" key="3">
    <source>
        <dbReference type="EMBL" id="MEU7296379.1"/>
    </source>
</evidence>
<dbReference type="Gene3D" id="1.10.10.10">
    <property type="entry name" value="Winged helix-like DNA-binding domain superfamily/Winged helix DNA-binding domain"/>
    <property type="match status" value="1"/>
</dbReference>
<feature type="region of interest" description="Disordered" evidence="1">
    <location>
        <begin position="124"/>
        <end position="159"/>
    </location>
</feature>
<dbReference type="RefSeq" id="WP_030222728.1">
    <property type="nucleotide sequence ID" value="NZ_JBEZAM010000041.1"/>
</dbReference>
<dbReference type="InterPro" id="IPR012318">
    <property type="entry name" value="HTH_CRP"/>
</dbReference>
<evidence type="ECO:0000259" key="2">
    <source>
        <dbReference type="SMART" id="SM00419"/>
    </source>
</evidence>
<dbReference type="CDD" id="cd00092">
    <property type="entry name" value="HTH_CRP"/>
    <property type="match status" value="1"/>
</dbReference>
<feature type="compositionally biased region" description="Acidic residues" evidence="1">
    <location>
        <begin position="137"/>
        <end position="147"/>
    </location>
</feature>
<dbReference type="Pfam" id="PF13545">
    <property type="entry name" value="HTH_Crp_2"/>
    <property type="match status" value="1"/>
</dbReference>
<dbReference type="SMART" id="SM00419">
    <property type="entry name" value="HTH_CRP"/>
    <property type="match status" value="1"/>
</dbReference>
<name>A0ABV3D1M5_STREX</name>
<keyword evidence="4" id="KW-1185">Reference proteome</keyword>
<dbReference type="PRINTS" id="PR00034">
    <property type="entry name" value="HTHCRP"/>
</dbReference>
<proteinExistence type="predicted"/>